<keyword evidence="1" id="KW-0812">Transmembrane</keyword>
<reference evidence="3" key="1">
    <citation type="journal article" date="2019" name="Int. J. Syst. Evol. Microbiol.">
        <title>The Global Catalogue of Microorganisms (GCM) 10K type strain sequencing project: providing services to taxonomists for standard genome sequencing and annotation.</title>
        <authorList>
            <consortium name="The Broad Institute Genomics Platform"/>
            <consortium name="The Broad Institute Genome Sequencing Center for Infectious Disease"/>
            <person name="Wu L."/>
            <person name="Ma J."/>
        </authorList>
    </citation>
    <scope>NUCLEOTIDE SEQUENCE [LARGE SCALE GENOMIC DNA]</scope>
    <source>
        <strain evidence="3">CGMCC 4.7393</strain>
    </source>
</reference>
<feature type="transmembrane region" description="Helical" evidence="1">
    <location>
        <begin position="152"/>
        <end position="170"/>
    </location>
</feature>
<dbReference type="RefSeq" id="WP_066626137.1">
    <property type="nucleotide sequence ID" value="NZ_JBHSYQ010000002.1"/>
</dbReference>
<dbReference type="InterPro" id="IPR025250">
    <property type="entry name" value="DUF4199"/>
</dbReference>
<feature type="transmembrane region" description="Helical" evidence="1">
    <location>
        <begin position="12"/>
        <end position="33"/>
    </location>
</feature>
<keyword evidence="1" id="KW-1133">Transmembrane helix</keyword>
<protein>
    <submittedName>
        <fullName evidence="2">DUF4199 domain-containing protein</fullName>
    </submittedName>
</protein>
<feature type="transmembrane region" description="Helical" evidence="1">
    <location>
        <begin position="39"/>
        <end position="58"/>
    </location>
</feature>
<organism evidence="2 3">
    <name type="scientific">Rufibacter roseus</name>
    <dbReference type="NCBI Taxonomy" id="1567108"/>
    <lineage>
        <taxon>Bacteria</taxon>
        <taxon>Pseudomonadati</taxon>
        <taxon>Bacteroidota</taxon>
        <taxon>Cytophagia</taxon>
        <taxon>Cytophagales</taxon>
        <taxon>Hymenobacteraceae</taxon>
        <taxon>Rufibacter</taxon>
    </lineage>
</organism>
<feature type="transmembrane region" description="Helical" evidence="1">
    <location>
        <begin position="70"/>
        <end position="98"/>
    </location>
</feature>
<proteinExistence type="predicted"/>
<dbReference type="EMBL" id="JBHSYQ010000002">
    <property type="protein sequence ID" value="MFC6996135.1"/>
    <property type="molecule type" value="Genomic_DNA"/>
</dbReference>
<evidence type="ECO:0000256" key="1">
    <source>
        <dbReference type="SAM" id="Phobius"/>
    </source>
</evidence>
<gene>
    <name evidence="2" type="ORF">ACFQHR_00800</name>
</gene>
<keyword evidence="3" id="KW-1185">Reference proteome</keyword>
<evidence type="ECO:0000313" key="3">
    <source>
        <dbReference type="Proteomes" id="UP001596405"/>
    </source>
</evidence>
<accession>A0ABW2DGJ8</accession>
<keyword evidence="1" id="KW-0472">Membrane</keyword>
<evidence type="ECO:0000313" key="2">
    <source>
        <dbReference type="EMBL" id="MFC6996135.1"/>
    </source>
</evidence>
<dbReference type="Pfam" id="PF13858">
    <property type="entry name" value="DUF4199"/>
    <property type="match status" value="1"/>
</dbReference>
<name>A0ABW2DGJ8_9BACT</name>
<sequence>MDKKAVSTTAMRYGVTGGVVTFLYIICLALLGLESPYNNITEFSSTLIFVPIFVVLGIKEYKTFTNAAVGFGQAFMVGLAVTVFLGLTTAVLMCLFSLTIGSDMIQPYIVEMQRQMELNQSDPAQKIDEQKFKLVYQELEEMNALHLAQRTFMYRLITGLVVSIVSGVYFRK</sequence>
<comment type="caution">
    <text evidence="2">The sequence shown here is derived from an EMBL/GenBank/DDBJ whole genome shotgun (WGS) entry which is preliminary data.</text>
</comment>
<dbReference type="Proteomes" id="UP001596405">
    <property type="component" value="Unassembled WGS sequence"/>
</dbReference>